<name>A0A6C0KSE6_9ZZZZ</name>
<evidence type="ECO:0000256" key="1">
    <source>
        <dbReference type="SAM" id="Phobius"/>
    </source>
</evidence>
<organism evidence="2">
    <name type="scientific">viral metagenome</name>
    <dbReference type="NCBI Taxonomy" id="1070528"/>
    <lineage>
        <taxon>unclassified sequences</taxon>
        <taxon>metagenomes</taxon>
        <taxon>organismal metagenomes</taxon>
    </lineage>
</organism>
<accession>A0A6C0KSE6</accession>
<protein>
    <submittedName>
        <fullName evidence="2">Uncharacterized protein</fullName>
    </submittedName>
</protein>
<reference evidence="2" key="1">
    <citation type="journal article" date="2020" name="Nature">
        <title>Giant virus diversity and host interactions through global metagenomics.</title>
        <authorList>
            <person name="Schulz F."/>
            <person name="Roux S."/>
            <person name="Paez-Espino D."/>
            <person name="Jungbluth S."/>
            <person name="Walsh D.A."/>
            <person name="Denef V.J."/>
            <person name="McMahon K.D."/>
            <person name="Konstantinidis K.T."/>
            <person name="Eloe-Fadrosh E.A."/>
            <person name="Kyrpides N.C."/>
            <person name="Woyke T."/>
        </authorList>
    </citation>
    <scope>NUCLEOTIDE SEQUENCE</scope>
    <source>
        <strain evidence="2">GVMAG-S-3300013014-104</strain>
    </source>
</reference>
<feature type="transmembrane region" description="Helical" evidence="1">
    <location>
        <begin position="7"/>
        <end position="24"/>
    </location>
</feature>
<keyword evidence="1" id="KW-0812">Transmembrane</keyword>
<keyword evidence="1" id="KW-0472">Membrane</keyword>
<evidence type="ECO:0000313" key="2">
    <source>
        <dbReference type="EMBL" id="QHU19258.1"/>
    </source>
</evidence>
<proteinExistence type="predicted"/>
<dbReference type="EMBL" id="MN740946">
    <property type="protein sequence ID" value="QHU19258.1"/>
    <property type="molecule type" value="Genomic_DNA"/>
</dbReference>
<sequence>MKYNYKIFLFILLIISIIIFNSFTKSKEGFENINEKWSSDLIQRFINYQTTVNLNDHQFDLDILQSQASPEEAETLLRTGFWPWPNDLKYEYMDKVWQNPIIKISPQVALDYAMKLYNKNAVTQLLSWNSKEGHFLLYGANIGSNNSLKCFQGKDGFQMKKQVYKGMNF</sequence>
<dbReference type="AlphaFoldDB" id="A0A6C0KSE6"/>
<keyword evidence="1" id="KW-1133">Transmembrane helix</keyword>